<reference evidence="2" key="1">
    <citation type="submission" date="2021-02" db="EMBL/GenBank/DDBJ databases">
        <authorList>
            <person name="Nowell W R."/>
        </authorList>
    </citation>
    <scope>NUCLEOTIDE SEQUENCE</scope>
</reference>
<dbReference type="EMBL" id="CAJNOJ010000003">
    <property type="protein sequence ID" value="CAF0736149.1"/>
    <property type="molecule type" value="Genomic_DNA"/>
</dbReference>
<protein>
    <submittedName>
        <fullName evidence="2">Uncharacterized protein</fullName>
    </submittedName>
</protein>
<name>A0A813NGH9_ADIRI</name>
<feature type="transmembrane region" description="Helical" evidence="1">
    <location>
        <begin position="115"/>
        <end position="135"/>
    </location>
</feature>
<sequence>MHLTLQLAAEKRCSNRDELLKSYEKMLSNTYRTTDWPREEHLNEHFPLVSETLYLYGETIHAEIFRKFFFLSNMYRVDYVYIGISTHEYKNLSAGCILNGSSRNSISHHRRLLRLLYILISCGIVLLSLIICSIMNDRRRAKLEKQQEELTFNKQVTVPQKSMTVYVDKDRKSSARRGDPTRLTMARLQSIIDERPSAIHNFSPSSNVN</sequence>
<organism evidence="2 3">
    <name type="scientific">Adineta ricciae</name>
    <name type="common">Rotifer</name>
    <dbReference type="NCBI Taxonomy" id="249248"/>
    <lineage>
        <taxon>Eukaryota</taxon>
        <taxon>Metazoa</taxon>
        <taxon>Spiralia</taxon>
        <taxon>Gnathifera</taxon>
        <taxon>Rotifera</taxon>
        <taxon>Eurotatoria</taxon>
        <taxon>Bdelloidea</taxon>
        <taxon>Adinetida</taxon>
        <taxon>Adinetidae</taxon>
        <taxon>Adineta</taxon>
    </lineage>
</organism>
<gene>
    <name evidence="2" type="ORF">EDS130_LOCUS1447</name>
</gene>
<evidence type="ECO:0000313" key="2">
    <source>
        <dbReference type="EMBL" id="CAF0736149.1"/>
    </source>
</evidence>
<dbReference type="AlphaFoldDB" id="A0A813NGH9"/>
<accession>A0A813NGH9</accession>
<evidence type="ECO:0000313" key="3">
    <source>
        <dbReference type="Proteomes" id="UP000663852"/>
    </source>
</evidence>
<dbReference type="Proteomes" id="UP000663852">
    <property type="component" value="Unassembled WGS sequence"/>
</dbReference>
<keyword evidence="1" id="KW-0472">Membrane</keyword>
<keyword evidence="1" id="KW-1133">Transmembrane helix</keyword>
<evidence type="ECO:0000256" key="1">
    <source>
        <dbReference type="SAM" id="Phobius"/>
    </source>
</evidence>
<dbReference type="OrthoDB" id="10031504at2759"/>
<proteinExistence type="predicted"/>
<keyword evidence="1" id="KW-0812">Transmembrane</keyword>
<comment type="caution">
    <text evidence="2">The sequence shown here is derived from an EMBL/GenBank/DDBJ whole genome shotgun (WGS) entry which is preliminary data.</text>
</comment>